<feature type="compositionally biased region" description="Low complexity" evidence="4">
    <location>
        <begin position="373"/>
        <end position="386"/>
    </location>
</feature>
<feature type="domain" description="Symplekin C-terminal" evidence="6">
    <location>
        <begin position="876"/>
        <end position="1055"/>
    </location>
</feature>
<dbReference type="InterPro" id="IPR021850">
    <property type="entry name" value="Symplekin/Pta1"/>
</dbReference>
<dbReference type="PANTHER" id="PTHR15245">
    <property type="entry name" value="SYMPLEKIN-RELATED"/>
    <property type="match status" value="1"/>
</dbReference>
<dbReference type="InterPro" id="IPR011989">
    <property type="entry name" value="ARM-like"/>
</dbReference>
<evidence type="ECO:0000256" key="4">
    <source>
        <dbReference type="SAM" id="MobiDB-lite"/>
    </source>
</evidence>
<feature type="domain" description="Symplekin/Pta1 N-terminal" evidence="5">
    <location>
        <begin position="101"/>
        <end position="326"/>
    </location>
</feature>
<evidence type="ECO:0000259" key="5">
    <source>
        <dbReference type="Pfam" id="PF11935"/>
    </source>
</evidence>
<dbReference type="SUPFAM" id="SSF48371">
    <property type="entry name" value="ARM repeat"/>
    <property type="match status" value="2"/>
</dbReference>
<name>A0AAD9N6I3_9ANNE</name>
<dbReference type="Gene3D" id="1.25.10.10">
    <property type="entry name" value="Leucine-rich Repeat Variant"/>
    <property type="match status" value="1"/>
</dbReference>
<dbReference type="Proteomes" id="UP001208570">
    <property type="component" value="Unassembled WGS sequence"/>
</dbReference>
<evidence type="ECO:0000256" key="1">
    <source>
        <dbReference type="ARBA" id="ARBA00004123"/>
    </source>
</evidence>
<dbReference type="GO" id="GO:0005847">
    <property type="term" value="C:mRNA cleavage and polyadenylation specificity factor complex"/>
    <property type="evidence" value="ECO:0007669"/>
    <property type="project" value="TreeGrafter"/>
</dbReference>
<dbReference type="InterPro" id="IPR032460">
    <property type="entry name" value="Symplekin/Pta1_N"/>
</dbReference>
<evidence type="ECO:0000259" key="6">
    <source>
        <dbReference type="Pfam" id="PF12295"/>
    </source>
</evidence>
<dbReference type="InterPro" id="IPR022075">
    <property type="entry name" value="Symplekin_C"/>
</dbReference>
<evidence type="ECO:0000256" key="3">
    <source>
        <dbReference type="ARBA" id="ARBA00023242"/>
    </source>
</evidence>
<protein>
    <recommendedName>
        <fullName evidence="9">Symplekin</fullName>
    </recommendedName>
</protein>
<dbReference type="GO" id="GO:0006397">
    <property type="term" value="P:mRNA processing"/>
    <property type="evidence" value="ECO:0007669"/>
    <property type="project" value="UniProtKB-KW"/>
</dbReference>
<keyword evidence="2" id="KW-0507">mRNA processing</keyword>
<dbReference type="AlphaFoldDB" id="A0AAD9N6I3"/>
<proteinExistence type="predicted"/>
<feature type="region of interest" description="Disordered" evidence="4">
    <location>
        <begin position="1125"/>
        <end position="1168"/>
    </location>
</feature>
<accession>A0AAD9N6I3</accession>
<reference evidence="7" key="1">
    <citation type="journal article" date="2023" name="Mol. Biol. Evol.">
        <title>Third-Generation Sequencing Reveals the Adaptive Role of the Epigenome in Three Deep-Sea Polychaetes.</title>
        <authorList>
            <person name="Perez M."/>
            <person name="Aroh O."/>
            <person name="Sun Y."/>
            <person name="Lan Y."/>
            <person name="Juniper S.K."/>
            <person name="Young C.R."/>
            <person name="Angers B."/>
            <person name="Qian P.Y."/>
        </authorList>
    </citation>
    <scope>NUCLEOTIDE SEQUENCE</scope>
    <source>
        <strain evidence="7">P08H-3</strain>
    </source>
</reference>
<dbReference type="Pfam" id="PF12295">
    <property type="entry name" value="Symplekin_C"/>
    <property type="match status" value="1"/>
</dbReference>
<evidence type="ECO:0000256" key="2">
    <source>
        <dbReference type="ARBA" id="ARBA00022664"/>
    </source>
</evidence>
<evidence type="ECO:0000313" key="7">
    <source>
        <dbReference type="EMBL" id="KAK2156836.1"/>
    </source>
</evidence>
<comment type="subcellular location">
    <subcellularLocation>
        <location evidence="1">Nucleus</location>
    </subcellularLocation>
</comment>
<keyword evidence="8" id="KW-1185">Reference proteome</keyword>
<sequence>MSQENRRCTASQFFMQEEEEALNSVSTYDRVVQLLNEATLMQKDKTKLTNLKKEMLAFQSDKSTDVRKFIISFMEEACKKDPDVLPKIASTIDFHLQQVDDVQIVKKCILCLSQIYKITFKWLSKAKKTSSEMVATWQYMQKMKAQIIEMIDSDNDGIRTHAIKYLEAVVITLSKKSSDSEVPKGITIDVSLDDIPDSHPCLKVKKLEEEGKQAFEALMSYMASAHISSVNLMTCMGSITAIAKQRPSYMARVIQGFEMLHVNLPPTLSKSQVSSVRKNLKMQMLTLLKHPASYELQTQITTLLTDLGATQNEVMKALPKPDKNRERKRKYPPTTEITSDPFKKPKITESQSTPIQIMDDDDDDGGGTVPNRSESSSTVTTVDSQKQSAIDITAEDLIGRLTPQNVTDLVLLSMVMLPDTMPAHFQSTYTPIAAAGTQAQVKHLSRLLATQLTAAGLGKGVTEVQKKSTKQEAEAEEEEEEQIFQQKHNIQTVVGGTVDDGDGDKSQSVSLPAAIPAAASRKGIRQFRLQAITKPLHPNEVDAMTKQAIQRILSVEKEAEQGKAAHARVKILISLVSQFGGRLKDELQDFIFADLRNRTEVALAWIYQEYANYQGYNVTSGDGEKMSINSYDECLTRMLNGLLERPDQKEGLFTRLILEAPCITPNAVQILKKYCQDENRIYLGMTTLNELILKRPTMKLEFLELLLSFCSHESPDVRNNAIRVAKKLRERSDLQHAIEKYAQYNLKFLLKDMPPAELFEGKSQAEITHSWTEDIIKMCLYLFLGLLPTNHSLIHELANVYTSTNPDIKRTILRVIEAPVKGMGMDSPELLLLVENCPKGAETLITRIIHILTDKCAPSSELVERVRDLYHKRVSDVRFLIPVLTGLSKKEVIAALPKLIKLNPVVVKEVFNRLLGTHASHEDYISPLTSAELLISLHNIDPSKCDLKTVIKATSLCFAEKNIYTQEVLAVVMQHLMEQNPLPTLLMRTVIQSLAMYPKLIGFVMNILQRLIAKQVWKDKKVWEGFIKCCHRTKPHCFPVLLHLPAPQLKNVFESLPDLREPLLEHVQTFTPHQRAHIPPSLIAIMEKDPLEDKRAVAQAKKEEEERIAAQEKLYQERLEQERKKQQEKIKIKLEQEKSESVKSEDRENIQPEEPSPNEVGITDDWFN</sequence>
<comment type="caution">
    <text evidence="7">The sequence shown here is derived from an EMBL/GenBank/DDBJ whole genome shotgun (WGS) entry which is preliminary data.</text>
</comment>
<feature type="region of interest" description="Disordered" evidence="4">
    <location>
        <begin position="316"/>
        <end position="386"/>
    </location>
</feature>
<feature type="compositionally biased region" description="Basic and acidic residues" evidence="4">
    <location>
        <begin position="1125"/>
        <end position="1150"/>
    </location>
</feature>
<evidence type="ECO:0008006" key="9">
    <source>
        <dbReference type="Google" id="ProtNLM"/>
    </source>
</evidence>
<gene>
    <name evidence="7" type="ORF">LSH36_204g09001</name>
</gene>
<organism evidence="7 8">
    <name type="scientific">Paralvinella palmiformis</name>
    <dbReference type="NCBI Taxonomy" id="53620"/>
    <lineage>
        <taxon>Eukaryota</taxon>
        <taxon>Metazoa</taxon>
        <taxon>Spiralia</taxon>
        <taxon>Lophotrochozoa</taxon>
        <taxon>Annelida</taxon>
        <taxon>Polychaeta</taxon>
        <taxon>Sedentaria</taxon>
        <taxon>Canalipalpata</taxon>
        <taxon>Terebellida</taxon>
        <taxon>Terebelliformia</taxon>
        <taxon>Alvinellidae</taxon>
        <taxon>Paralvinella</taxon>
    </lineage>
</organism>
<evidence type="ECO:0000313" key="8">
    <source>
        <dbReference type="Proteomes" id="UP001208570"/>
    </source>
</evidence>
<dbReference type="EMBL" id="JAODUP010000204">
    <property type="protein sequence ID" value="KAK2156836.1"/>
    <property type="molecule type" value="Genomic_DNA"/>
</dbReference>
<dbReference type="Pfam" id="PF11935">
    <property type="entry name" value="SYMPK_PTA1_N"/>
    <property type="match status" value="1"/>
</dbReference>
<dbReference type="InterPro" id="IPR016024">
    <property type="entry name" value="ARM-type_fold"/>
</dbReference>
<dbReference type="PANTHER" id="PTHR15245:SF20">
    <property type="entry name" value="SYMPLEKIN"/>
    <property type="match status" value="1"/>
</dbReference>
<keyword evidence="3" id="KW-0539">Nucleus</keyword>